<dbReference type="OrthoDB" id="5832950at2759"/>
<dbReference type="Proteomes" id="UP000663836">
    <property type="component" value="Unassembled WGS sequence"/>
</dbReference>
<name>A0A815NH66_9BILA</name>
<dbReference type="Proteomes" id="UP000663882">
    <property type="component" value="Unassembled WGS sequence"/>
</dbReference>
<evidence type="ECO:0000313" key="10">
    <source>
        <dbReference type="EMBL" id="CAF1482733.1"/>
    </source>
</evidence>
<dbReference type="AlphaFoldDB" id="A0A815NH66"/>
<evidence type="ECO:0000256" key="4">
    <source>
        <dbReference type="ARBA" id="ARBA00022679"/>
    </source>
</evidence>
<dbReference type="InterPro" id="IPR004839">
    <property type="entry name" value="Aminotransferase_I/II_large"/>
</dbReference>
<dbReference type="GO" id="GO:0008483">
    <property type="term" value="F:transaminase activity"/>
    <property type="evidence" value="ECO:0007669"/>
    <property type="project" value="UniProtKB-KW"/>
</dbReference>
<dbReference type="Proteomes" id="UP000663864">
    <property type="component" value="Unassembled WGS sequence"/>
</dbReference>
<evidence type="ECO:0000313" key="15">
    <source>
        <dbReference type="Proteomes" id="UP000663864"/>
    </source>
</evidence>
<evidence type="ECO:0000256" key="5">
    <source>
        <dbReference type="ARBA" id="ARBA00022898"/>
    </source>
</evidence>
<dbReference type="InterPro" id="IPR015424">
    <property type="entry name" value="PyrdxlP-dep_Trfase"/>
</dbReference>
<gene>
    <name evidence="14" type="ORF">FNK824_LOCUS37165</name>
    <name evidence="13" type="ORF">JBS370_LOCUS36233</name>
    <name evidence="11" type="ORF">JXQ802_LOCUS47842</name>
    <name evidence="12" type="ORF">OTI717_LOCUS36438</name>
    <name evidence="7" type="ORF">PYM288_LOCUS31894</name>
    <name evidence="8" type="ORF">RFH988_LOCUS34726</name>
    <name evidence="10" type="ORF">SEV965_LOCUS35184</name>
    <name evidence="9" type="ORF">ZHD862_LOCUS34536</name>
</gene>
<dbReference type="CDD" id="cd00609">
    <property type="entry name" value="AAT_like"/>
    <property type="match status" value="1"/>
</dbReference>
<dbReference type="EMBL" id="CAJOAX010015473">
    <property type="protein sequence ID" value="CAF4155315.1"/>
    <property type="molecule type" value="Genomic_DNA"/>
</dbReference>
<dbReference type="EMBL" id="CAJOBE010018335">
    <property type="protein sequence ID" value="CAF4219334.1"/>
    <property type="molecule type" value="Genomic_DNA"/>
</dbReference>
<dbReference type="Proteomes" id="UP000663854">
    <property type="component" value="Unassembled WGS sequence"/>
</dbReference>
<evidence type="ECO:0000313" key="13">
    <source>
        <dbReference type="EMBL" id="CAF4195158.1"/>
    </source>
</evidence>
<evidence type="ECO:0000313" key="16">
    <source>
        <dbReference type="Proteomes" id="UP000663870"/>
    </source>
</evidence>
<dbReference type="SUPFAM" id="SSF53383">
    <property type="entry name" value="PLP-dependent transferases"/>
    <property type="match status" value="1"/>
</dbReference>
<evidence type="ECO:0000313" key="11">
    <source>
        <dbReference type="EMBL" id="CAF1596846.1"/>
    </source>
</evidence>
<dbReference type="EMBL" id="CAJNOO010004941">
    <property type="protein sequence ID" value="CAF1398646.1"/>
    <property type="molecule type" value="Genomic_DNA"/>
</dbReference>
<dbReference type="EMBL" id="CAJNOL010004916">
    <property type="protein sequence ID" value="CAF1596846.1"/>
    <property type="molecule type" value="Genomic_DNA"/>
</dbReference>
<evidence type="ECO:0000313" key="7">
    <source>
        <dbReference type="EMBL" id="CAF1341036.1"/>
    </source>
</evidence>
<keyword evidence="5" id="KW-0663">Pyridoxal phosphate</keyword>
<dbReference type="EMBL" id="CAJNOT010004500">
    <property type="protein sequence ID" value="CAF1434595.1"/>
    <property type="molecule type" value="Genomic_DNA"/>
</dbReference>
<keyword evidence="3" id="KW-0032">Aminotransferase</keyword>
<evidence type="ECO:0000256" key="2">
    <source>
        <dbReference type="ARBA" id="ARBA00007441"/>
    </source>
</evidence>
<organism evidence="9 15">
    <name type="scientific">Rotaria sordida</name>
    <dbReference type="NCBI Taxonomy" id="392033"/>
    <lineage>
        <taxon>Eukaryota</taxon>
        <taxon>Metazoa</taxon>
        <taxon>Spiralia</taxon>
        <taxon>Gnathifera</taxon>
        <taxon>Rotifera</taxon>
        <taxon>Eurotatoria</taxon>
        <taxon>Bdelloidea</taxon>
        <taxon>Philodinida</taxon>
        <taxon>Philodinidae</taxon>
        <taxon>Rotaria</taxon>
    </lineage>
</organism>
<dbReference type="Proteomes" id="UP000663874">
    <property type="component" value="Unassembled WGS sequence"/>
</dbReference>
<dbReference type="PANTHER" id="PTHR46383:SF1">
    <property type="entry name" value="ASPARTATE AMINOTRANSFERASE"/>
    <property type="match status" value="1"/>
</dbReference>
<evidence type="ECO:0000313" key="8">
    <source>
        <dbReference type="EMBL" id="CAF1398646.1"/>
    </source>
</evidence>
<reference evidence="9" key="1">
    <citation type="submission" date="2021-02" db="EMBL/GenBank/DDBJ databases">
        <authorList>
            <person name="Nowell W R."/>
        </authorList>
    </citation>
    <scope>NUCLEOTIDE SEQUENCE</scope>
</reference>
<evidence type="ECO:0000259" key="6">
    <source>
        <dbReference type="Pfam" id="PF00155"/>
    </source>
</evidence>
<dbReference type="Proteomes" id="UP000663870">
    <property type="component" value="Unassembled WGS sequence"/>
</dbReference>
<evidence type="ECO:0000313" key="12">
    <source>
        <dbReference type="EMBL" id="CAF4155315.1"/>
    </source>
</evidence>
<sequence>MFAPTYTSFLSSALTIGCNIHLVRPTCDGQVTPEQIEKAVIEHPEAKAVFLINPNNPTGQCFTKKELEKIARLAIEHNLIVISDEIVHKLVFDLKEAFISIASIHIDGKSMFERTITLRSVSKDHGLAAVRSGYAIGPTDLMNTLAIDSFTFATTFNVDDLAQHVTIAALSHTTDEYYKAQRDLLRHHRDLVIRFVEDINRQVGYEAIKAERPPAGLFQIINASGLRGKVYDEKILKSDLILYELLLQDGKEGVALSPASCGGYDPEDMNLRLTLSSPEKDIILGMKRLGKFINKVYGLT</sequence>
<protein>
    <recommendedName>
        <fullName evidence="6">Aminotransferase class I/classII large domain-containing protein</fullName>
    </recommendedName>
</protein>
<comment type="similarity">
    <text evidence="2">Belongs to the class-I pyridoxal-phosphate-dependent aminotransferase family.</text>
</comment>
<dbReference type="EMBL" id="CAJNOH010003566">
    <property type="protein sequence ID" value="CAF1341036.1"/>
    <property type="molecule type" value="Genomic_DNA"/>
</dbReference>
<dbReference type="Gene3D" id="3.40.640.10">
    <property type="entry name" value="Type I PLP-dependent aspartate aminotransferase-like (Major domain)"/>
    <property type="match status" value="1"/>
</dbReference>
<dbReference type="InterPro" id="IPR050596">
    <property type="entry name" value="AspAT/PAT-like"/>
</dbReference>
<dbReference type="Pfam" id="PF00155">
    <property type="entry name" value="Aminotran_1_2"/>
    <property type="match status" value="1"/>
</dbReference>
<dbReference type="EMBL" id="CAJOBD010013917">
    <property type="protein sequence ID" value="CAF4195158.1"/>
    <property type="molecule type" value="Genomic_DNA"/>
</dbReference>
<dbReference type="EMBL" id="CAJNOU010005583">
    <property type="protein sequence ID" value="CAF1482733.1"/>
    <property type="molecule type" value="Genomic_DNA"/>
</dbReference>
<keyword evidence="4" id="KW-0808">Transferase</keyword>
<evidence type="ECO:0000313" key="9">
    <source>
        <dbReference type="EMBL" id="CAF1434595.1"/>
    </source>
</evidence>
<evidence type="ECO:0000256" key="3">
    <source>
        <dbReference type="ARBA" id="ARBA00022576"/>
    </source>
</evidence>
<accession>A0A815NH66</accession>
<proteinExistence type="inferred from homology"/>
<dbReference type="GO" id="GO:0030170">
    <property type="term" value="F:pyridoxal phosphate binding"/>
    <property type="evidence" value="ECO:0007669"/>
    <property type="project" value="InterPro"/>
</dbReference>
<evidence type="ECO:0000256" key="1">
    <source>
        <dbReference type="ARBA" id="ARBA00001933"/>
    </source>
</evidence>
<feature type="domain" description="Aminotransferase class I/classII large" evidence="6">
    <location>
        <begin position="2"/>
        <end position="278"/>
    </location>
</feature>
<dbReference type="Proteomes" id="UP000663889">
    <property type="component" value="Unassembled WGS sequence"/>
</dbReference>
<dbReference type="PANTHER" id="PTHR46383">
    <property type="entry name" value="ASPARTATE AMINOTRANSFERASE"/>
    <property type="match status" value="1"/>
</dbReference>
<dbReference type="Proteomes" id="UP000663823">
    <property type="component" value="Unassembled WGS sequence"/>
</dbReference>
<keyword evidence="16" id="KW-1185">Reference proteome</keyword>
<comment type="cofactor">
    <cofactor evidence="1">
        <name>pyridoxal 5'-phosphate</name>
        <dbReference type="ChEBI" id="CHEBI:597326"/>
    </cofactor>
</comment>
<dbReference type="GO" id="GO:0006520">
    <property type="term" value="P:amino acid metabolic process"/>
    <property type="evidence" value="ECO:0007669"/>
    <property type="project" value="InterPro"/>
</dbReference>
<evidence type="ECO:0000313" key="14">
    <source>
        <dbReference type="EMBL" id="CAF4219334.1"/>
    </source>
</evidence>
<comment type="caution">
    <text evidence="9">The sequence shown here is derived from an EMBL/GenBank/DDBJ whole genome shotgun (WGS) entry which is preliminary data.</text>
</comment>
<dbReference type="InterPro" id="IPR015421">
    <property type="entry name" value="PyrdxlP-dep_Trfase_major"/>
</dbReference>